<dbReference type="EMBL" id="CM023481">
    <property type="protein sequence ID" value="KAH6946694.1"/>
    <property type="molecule type" value="Genomic_DNA"/>
</dbReference>
<reference evidence="1" key="1">
    <citation type="submission" date="2020-05" db="EMBL/GenBank/DDBJ databases">
        <title>Large-scale comparative analyses of tick genomes elucidate their genetic diversity and vector capacities.</title>
        <authorList>
            <person name="Jia N."/>
            <person name="Wang J."/>
            <person name="Shi W."/>
            <person name="Du L."/>
            <person name="Sun Y."/>
            <person name="Zhan W."/>
            <person name="Jiang J."/>
            <person name="Wang Q."/>
            <person name="Zhang B."/>
            <person name="Ji P."/>
            <person name="Sakyi L.B."/>
            <person name="Cui X."/>
            <person name="Yuan T."/>
            <person name="Jiang B."/>
            <person name="Yang W."/>
            <person name="Lam T.T.-Y."/>
            <person name="Chang Q."/>
            <person name="Ding S."/>
            <person name="Wang X."/>
            <person name="Zhu J."/>
            <person name="Ruan X."/>
            <person name="Zhao L."/>
            <person name="Wei J."/>
            <person name="Que T."/>
            <person name="Du C."/>
            <person name="Cheng J."/>
            <person name="Dai P."/>
            <person name="Han X."/>
            <person name="Huang E."/>
            <person name="Gao Y."/>
            <person name="Liu J."/>
            <person name="Shao H."/>
            <person name="Ye R."/>
            <person name="Li L."/>
            <person name="Wei W."/>
            <person name="Wang X."/>
            <person name="Wang C."/>
            <person name="Yang T."/>
            <person name="Huo Q."/>
            <person name="Li W."/>
            <person name="Guo W."/>
            <person name="Chen H."/>
            <person name="Zhou L."/>
            <person name="Ni X."/>
            <person name="Tian J."/>
            <person name="Zhou Y."/>
            <person name="Sheng Y."/>
            <person name="Liu T."/>
            <person name="Pan Y."/>
            <person name="Xia L."/>
            <person name="Li J."/>
            <person name="Zhao F."/>
            <person name="Cao W."/>
        </authorList>
    </citation>
    <scope>NUCLEOTIDE SEQUENCE</scope>
    <source>
        <strain evidence="1">Hyas-2018</strain>
    </source>
</reference>
<protein>
    <submittedName>
        <fullName evidence="1">Uncharacterized protein</fullName>
    </submittedName>
</protein>
<name>A0ACB7TKM0_HYAAI</name>
<organism evidence="1 2">
    <name type="scientific">Hyalomma asiaticum</name>
    <name type="common">Tick</name>
    <dbReference type="NCBI Taxonomy" id="266040"/>
    <lineage>
        <taxon>Eukaryota</taxon>
        <taxon>Metazoa</taxon>
        <taxon>Ecdysozoa</taxon>
        <taxon>Arthropoda</taxon>
        <taxon>Chelicerata</taxon>
        <taxon>Arachnida</taxon>
        <taxon>Acari</taxon>
        <taxon>Parasitiformes</taxon>
        <taxon>Ixodida</taxon>
        <taxon>Ixodoidea</taxon>
        <taxon>Ixodidae</taxon>
        <taxon>Hyalomminae</taxon>
        <taxon>Hyalomma</taxon>
    </lineage>
</organism>
<evidence type="ECO:0000313" key="1">
    <source>
        <dbReference type="EMBL" id="KAH6946694.1"/>
    </source>
</evidence>
<accession>A0ACB7TKM0</accession>
<keyword evidence="2" id="KW-1185">Reference proteome</keyword>
<comment type="caution">
    <text evidence="1">The sequence shown here is derived from an EMBL/GenBank/DDBJ whole genome shotgun (WGS) entry which is preliminary data.</text>
</comment>
<gene>
    <name evidence="1" type="ORF">HPB50_014608</name>
</gene>
<dbReference type="Proteomes" id="UP000821845">
    <property type="component" value="Chromosome 1"/>
</dbReference>
<proteinExistence type="predicted"/>
<evidence type="ECO:0000313" key="2">
    <source>
        <dbReference type="Proteomes" id="UP000821845"/>
    </source>
</evidence>
<sequence length="139" mass="15682">MWHSSATGWSDRRRKRDPPGSSYHKFKKGAESADRSYDSSSRHLDFQAEPEDRSPRLLARARRQLPLSRCAPPQPHARLSVYTRRSIHALGPIPSSVSRPPLKNSVPRPPECAGPVRRRRFSVRPPFRCGGAPARALLL</sequence>